<keyword evidence="2" id="KW-1185">Reference proteome</keyword>
<protein>
    <submittedName>
        <fullName evidence="1">DNA-binding protein</fullName>
    </submittedName>
</protein>
<proteinExistence type="predicted"/>
<evidence type="ECO:0000313" key="1">
    <source>
        <dbReference type="EMBL" id="WPD49424.1"/>
    </source>
</evidence>
<gene>
    <name evidence="1" type="ORF">YZ2_06</name>
</gene>
<keyword evidence="1" id="KW-0238">DNA-binding</keyword>
<sequence length="90" mass="10190">MVLLIGLITRTWRKLKMKRKNCVVGQRVKVKLLVGFDVDHFSMGDTGVIMRTEDTGDAEPHVYVKFDGSDGTCERFIYPSQLRKVKGDAS</sequence>
<evidence type="ECO:0000313" key="2">
    <source>
        <dbReference type="Proteomes" id="UP001303083"/>
    </source>
</evidence>
<name>A0AAF1BWG5_9CAUD</name>
<organism evidence="1 2">
    <name type="scientific">Acinetobacter phage YZ2</name>
    <dbReference type="NCBI Taxonomy" id="3092555"/>
    <lineage>
        <taxon>Viruses</taxon>
        <taxon>Duplodnaviria</taxon>
        <taxon>Heunggongvirae</taxon>
        <taxon>Uroviricota</taxon>
        <taxon>Caudoviricetes</taxon>
        <taxon>Autographivirales</taxon>
        <taxon>Autoscriptoviridae</taxon>
        <taxon>Beijerinckvirinae</taxon>
        <taxon>Friunavirus</taxon>
        <taxon>Friunavirus YZ2</taxon>
    </lineage>
</organism>
<accession>A0AAF1BWG5</accession>
<dbReference type="EMBL" id="OR660046">
    <property type="protein sequence ID" value="WPD49424.1"/>
    <property type="molecule type" value="Genomic_DNA"/>
</dbReference>
<dbReference type="GO" id="GO:0003677">
    <property type="term" value="F:DNA binding"/>
    <property type="evidence" value="ECO:0007669"/>
    <property type="project" value="UniProtKB-KW"/>
</dbReference>
<dbReference type="Proteomes" id="UP001303083">
    <property type="component" value="Segment"/>
</dbReference>
<reference evidence="1 2" key="1">
    <citation type="submission" date="2023-10" db="EMBL/GenBank/DDBJ databases">
        <authorList>
            <person name="Zhi Y.R."/>
        </authorList>
    </citation>
    <scope>NUCLEOTIDE SEQUENCE [LARGE SCALE GENOMIC DNA]</scope>
</reference>